<reference evidence="1" key="1">
    <citation type="submission" date="2018-05" db="EMBL/GenBank/DDBJ databases">
        <title>Draft genome of Mucuna pruriens seed.</title>
        <authorList>
            <person name="Nnadi N.E."/>
            <person name="Vos R."/>
            <person name="Hasami M.H."/>
            <person name="Devisetty U.K."/>
            <person name="Aguiy J.C."/>
        </authorList>
    </citation>
    <scope>NUCLEOTIDE SEQUENCE [LARGE SCALE GENOMIC DNA]</scope>
    <source>
        <strain evidence="1">JCA_2017</strain>
    </source>
</reference>
<comment type="caution">
    <text evidence="1">The sequence shown here is derived from an EMBL/GenBank/DDBJ whole genome shotgun (WGS) entry which is preliminary data.</text>
</comment>
<dbReference type="Proteomes" id="UP000257109">
    <property type="component" value="Unassembled WGS sequence"/>
</dbReference>
<evidence type="ECO:0000313" key="1">
    <source>
        <dbReference type="EMBL" id="RDX62404.1"/>
    </source>
</evidence>
<evidence type="ECO:0000313" key="2">
    <source>
        <dbReference type="Proteomes" id="UP000257109"/>
    </source>
</evidence>
<protein>
    <submittedName>
        <fullName evidence="1">Uncharacterized protein</fullName>
    </submittedName>
</protein>
<sequence length="81" mass="9190">MKAVRQSEVILSTAKKKDGNYVNEEGKTMVQVLVPFLMVVVLHSTINVGKFDALKQDFNEIYHHLSASRACYVLEESKPQH</sequence>
<gene>
    <name evidence="1" type="ORF">CR513_59274</name>
</gene>
<keyword evidence="2" id="KW-1185">Reference proteome</keyword>
<name>A0A371E8N6_MUCPR</name>
<dbReference type="EMBL" id="QJKJ01015517">
    <property type="protein sequence ID" value="RDX62404.1"/>
    <property type="molecule type" value="Genomic_DNA"/>
</dbReference>
<feature type="non-terminal residue" evidence="1">
    <location>
        <position position="1"/>
    </location>
</feature>
<dbReference type="AlphaFoldDB" id="A0A371E8N6"/>
<organism evidence="1 2">
    <name type="scientific">Mucuna pruriens</name>
    <name type="common">Velvet bean</name>
    <name type="synonym">Dolichos pruriens</name>
    <dbReference type="NCBI Taxonomy" id="157652"/>
    <lineage>
        <taxon>Eukaryota</taxon>
        <taxon>Viridiplantae</taxon>
        <taxon>Streptophyta</taxon>
        <taxon>Embryophyta</taxon>
        <taxon>Tracheophyta</taxon>
        <taxon>Spermatophyta</taxon>
        <taxon>Magnoliopsida</taxon>
        <taxon>eudicotyledons</taxon>
        <taxon>Gunneridae</taxon>
        <taxon>Pentapetalae</taxon>
        <taxon>rosids</taxon>
        <taxon>fabids</taxon>
        <taxon>Fabales</taxon>
        <taxon>Fabaceae</taxon>
        <taxon>Papilionoideae</taxon>
        <taxon>50 kb inversion clade</taxon>
        <taxon>NPAAA clade</taxon>
        <taxon>indigoferoid/millettioid clade</taxon>
        <taxon>Phaseoleae</taxon>
        <taxon>Mucuna</taxon>
    </lineage>
</organism>
<proteinExistence type="predicted"/>
<accession>A0A371E8N6</accession>